<reference evidence="1" key="1">
    <citation type="submission" date="2022-12" db="EMBL/GenBank/DDBJ databases">
        <title>Draft genome assemblies for two species of Escallonia (Escalloniales).</title>
        <authorList>
            <person name="Chanderbali A."/>
            <person name="Dervinis C."/>
            <person name="Anghel I."/>
            <person name="Soltis D."/>
            <person name="Soltis P."/>
            <person name="Zapata F."/>
        </authorList>
    </citation>
    <scope>NUCLEOTIDE SEQUENCE</scope>
    <source>
        <strain evidence="1">UCBG64.0493</strain>
        <tissue evidence="1">Leaf</tissue>
    </source>
</reference>
<dbReference type="Proteomes" id="UP001188597">
    <property type="component" value="Unassembled WGS sequence"/>
</dbReference>
<organism evidence="1 2">
    <name type="scientific">Escallonia herrerae</name>
    <dbReference type="NCBI Taxonomy" id="1293975"/>
    <lineage>
        <taxon>Eukaryota</taxon>
        <taxon>Viridiplantae</taxon>
        <taxon>Streptophyta</taxon>
        <taxon>Embryophyta</taxon>
        <taxon>Tracheophyta</taxon>
        <taxon>Spermatophyta</taxon>
        <taxon>Magnoliopsida</taxon>
        <taxon>eudicotyledons</taxon>
        <taxon>Gunneridae</taxon>
        <taxon>Pentapetalae</taxon>
        <taxon>asterids</taxon>
        <taxon>campanulids</taxon>
        <taxon>Escalloniales</taxon>
        <taxon>Escalloniaceae</taxon>
        <taxon>Escallonia</taxon>
    </lineage>
</organism>
<proteinExistence type="predicted"/>
<dbReference type="EMBL" id="JAVXUP010000922">
    <property type="protein sequence ID" value="KAK3018714.1"/>
    <property type="molecule type" value="Genomic_DNA"/>
</dbReference>
<evidence type="ECO:0000313" key="2">
    <source>
        <dbReference type="Proteomes" id="UP001188597"/>
    </source>
</evidence>
<sequence length="79" mass="9113">MSIEEFGKWIIDLGDGKLKTYSLKNESDPTWIKVPTKFLIQHDVIGILSKVFDIEDFGIKPGRAKPFFKKDICLTNKRL</sequence>
<name>A0AA88W2N4_9ASTE</name>
<protein>
    <submittedName>
        <fullName evidence="1">Uncharacterized protein</fullName>
    </submittedName>
</protein>
<evidence type="ECO:0000313" key="1">
    <source>
        <dbReference type="EMBL" id="KAK3018714.1"/>
    </source>
</evidence>
<keyword evidence="2" id="KW-1185">Reference proteome</keyword>
<gene>
    <name evidence="1" type="ORF">RJ639_005055</name>
</gene>
<dbReference type="AlphaFoldDB" id="A0AA88W2N4"/>
<accession>A0AA88W2N4</accession>
<comment type="caution">
    <text evidence="1">The sequence shown here is derived from an EMBL/GenBank/DDBJ whole genome shotgun (WGS) entry which is preliminary data.</text>
</comment>